<evidence type="ECO:0000313" key="1">
    <source>
        <dbReference type="EMBL" id="CAN79300.1"/>
    </source>
</evidence>
<sequence length="157" mass="17835">MAFGKQLHQAMGTPFRKEIFFMVRNLAISHHEEPPCEISQANDSDNTSKILLRRHSTWMSHIRNSSPPTFHPDVSHPELCSAAIPPGCLTSGILLRRHSIRMFHIRLLTPDGRGGRFNFPGQTYPDLLKALTRRVSQPFCTVPRCSPEASQYVRPTF</sequence>
<gene>
    <name evidence="1" type="ORF">VITISV_042066</name>
</gene>
<protein>
    <submittedName>
        <fullName evidence="1">Uncharacterized protein</fullName>
    </submittedName>
</protein>
<dbReference type="EMBL" id="AM470512">
    <property type="protein sequence ID" value="CAN79300.1"/>
    <property type="molecule type" value="Genomic_DNA"/>
</dbReference>
<name>A5BTG7_VITVI</name>
<organism evidence="1">
    <name type="scientific">Vitis vinifera</name>
    <name type="common">Grape</name>
    <dbReference type="NCBI Taxonomy" id="29760"/>
    <lineage>
        <taxon>Eukaryota</taxon>
        <taxon>Viridiplantae</taxon>
        <taxon>Streptophyta</taxon>
        <taxon>Embryophyta</taxon>
        <taxon>Tracheophyta</taxon>
        <taxon>Spermatophyta</taxon>
        <taxon>Magnoliopsida</taxon>
        <taxon>eudicotyledons</taxon>
        <taxon>Gunneridae</taxon>
        <taxon>Pentapetalae</taxon>
        <taxon>rosids</taxon>
        <taxon>Vitales</taxon>
        <taxon>Vitaceae</taxon>
        <taxon>Viteae</taxon>
        <taxon>Vitis</taxon>
    </lineage>
</organism>
<dbReference type="AlphaFoldDB" id="A5BTG7"/>
<accession>A5BTG7</accession>
<reference evidence="1" key="1">
    <citation type="journal article" date="2007" name="PLoS ONE">
        <title>The first genome sequence of an elite grapevine cultivar (Pinot noir Vitis vinifera L.): coping with a highly heterozygous genome.</title>
        <authorList>
            <person name="Velasco R."/>
            <person name="Zharkikh A."/>
            <person name="Troggio M."/>
            <person name="Cartwright D.A."/>
            <person name="Cestaro A."/>
            <person name="Pruss D."/>
            <person name="Pindo M."/>
            <person name="FitzGerald L.M."/>
            <person name="Vezzulli S."/>
            <person name="Reid J."/>
            <person name="Malacarne G."/>
            <person name="Iliev D."/>
            <person name="Coppola G."/>
            <person name="Wardell B."/>
            <person name="Micheletti D."/>
            <person name="Macalma T."/>
            <person name="Facci M."/>
            <person name="Mitchell J.T."/>
            <person name="Perazzolli M."/>
            <person name="Eldredge G."/>
            <person name="Gatto P."/>
            <person name="Oyzerski R."/>
            <person name="Moretto M."/>
            <person name="Gutin N."/>
            <person name="Stefanini M."/>
            <person name="Chen Y."/>
            <person name="Segala C."/>
            <person name="Davenport C."/>
            <person name="Dematte L."/>
            <person name="Mraz A."/>
            <person name="Battilana J."/>
            <person name="Stormo K."/>
            <person name="Costa F."/>
            <person name="Tao Q."/>
            <person name="Si-Ammour A."/>
            <person name="Harkins T."/>
            <person name="Lackey A."/>
            <person name="Perbost C."/>
            <person name="Taillon B."/>
            <person name="Stella A."/>
            <person name="Solovyev V."/>
            <person name="Fawcett J.A."/>
            <person name="Sterck L."/>
            <person name="Vandepoele K."/>
            <person name="Grando S.M."/>
            <person name="Toppo S."/>
            <person name="Moser C."/>
            <person name="Lanchbury J."/>
            <person name="Bogden R."/>
            <person name="Skolnick M."/>
            <person name="Sgaramella V."/>
            <person name="Bhatnagar S.K."/>
            <person name="Fontana P."/>
            <person name="Gutin A."/>
            <person name="Van de Peer Y."/>
            <person name="Salamini F."/>
            <person name="Viola R."/>
        </authorList>
    </citation>
    <scope>NUCLEOTIDE SEQUENCE</scope>
</reference>
<proteinExistence type="predicted"/>